<feature type="compositionally biased region" description="Basic and acidic residues" evidence="1">
    <location>
        <begin position="224"/>
        <end position="250"/>
    </location>
</feature>
<feature type="compositionally biased region" description="Basic and acidic residues" evidence="1">
    <location>
        <begin position="205"/>
        <end position="217"/>
    </location>
</feature>
<keyword evidence="3" id="KW-1185">Reference proteome</keyword>
<sequence length="299" mass="35118">MENSQVQWHKFNSTYQQIYTQLGECCLTDHLRNLILKCKFAIQDKDEESTNLYMEELQKILYPVQEKISMIVSTRLAQMDEMMTFSLQEGSEGKLELAEKQTDSKKRVAAEPKQVKPLKQDEVAQVTQQFIQDIEKQKLQKSQRDLELMKKDSKIKLTEFIDEKRVREKDLAKLRDKIQSRKVRMQNLSNDLPLETIQPQTQPESKTEAKIDQKSEKQTLISDSKPKEKTSKEPKTHNEPKNENDELDFEQKYKNLLNKTKQILKENGELRKNLIEEKLKNQKLGEKIGALEQMMLDGM</sequence>
<dbReference type="EMBL" id="CAXDID020000021">
    <property type="protein sequence ID" value="CAL5987143.1"/>
    <property type="molecule type" value="Genomic_DNA"/>
</dbReference>
<reference evidence="2 3" key="1">
    <citation type="submission" date="2024-07" db="EMBL/GenBank/DDBJ databases">
        <authorList>
            <person name="Akdeniz Z."/>
        </authorList>
    </citation>
    <scope>NUCLEOTIDE SEQUENCE [LARGE SCALE GENOMIC DNA]</scope>
</reference>
<evidence type="ECO:0000256" key="1">
    <source>
        <dbReference type="SAM" id="MobiDB-lite"/>
    </source>
</evidence>
<name>A0ABP1H9W8_9EUKA</name>
<gene>
    <name evidence="2" type="ORF">HINF_LOCUS9745</name>
</gene>
<protein>
    <submittedName>
        <fullName evidence="2">Hypothetical_protein</fullName>
    </submittedName>
</protein>
<proteinExistence type="predicted"/>
<comment type="caution">
    <text evidence="2">The sequence shown here is derived from an EMBL/GenBank/DDBJ whole genome shotgun (WGS) entry which is preliminary data.</text>
</comment>
<evidence type="ECO:0000313" key="3">
    <source>
        <dbReference type="Proteomes" id="UP001642409"/>
    </source>
</evidence>
<dbReference type="Proteomes" id="UP001642409">
    <property type="component" value="Unassembled WGS sequence"/>
</dbReference>
<feature type="region of interest" description="Disordered" evidence="1">
    <location>
        <begin position="184"/>
        <end position="250"/>
    </location>
</feature>
<evidence type="ECO:0000313" key="2">
    <source>
        <dbReference type="EMBL" id="CAL5987143.1"/>
    </source>
</evidence>
<accession>A0ABP1H9W8</accession>
<organism evidence="2 3">
    <name type="scientific">Hexamita inflata</name>
    <dbReference type="NCBI Taxonomy" id="28002"/>
    <lineage>
        <taxon>Eukaryota</taxon>
        <taxon>Metamonada</taxon>
        <taxon>Diplomonadida</taxon>
        <taxon>Hexamitidae</taxon>
        <taxon>Hexamitinae</taxon>
        <taxon>Hexamita</taxon>
    </lineage>
</organism>